<evidence type="ECO:0000313" key="1">
    <source>
        <dbReference type="EMBL" id="SVD36704.1"/>
    </source>
</evidence>
<dbReference type="EMBL" id="UINC01146144">
    <property type="protein sequence ID" value="SVD36704.1"/>
    <property type="molecule type" value="Genomic_DNA"/>
</dbReference>
<gene>
    <name evidence="1" type="ORF">METZ01_LOCUS389558</name>
</gene>
<organism evidence="1">
    <name type="scientific">marine metagenome</name>
    <dbReference type="NCBI Taxonomy" id="408172"/>
    <lineage>
        <taxon>unclassified sequences</taxon>
        <taxon>metagenomes</taxon>
        <taxon>ecological metagenomes</taxon>
    </lineage>
</organism>
<dbReference type="SUPFAM" id="SSF53335">
    <property type="entry name" value="S-adenosyl-L-methionine-dependent methyltransferases"/>
    <property type="match status" value="1"/>
</dbReference>
<protein>
    <recommendedName>
        <fullName evidence="2">Methyltransferase type 11 domain-containing protein</fullName>
    </recommendedName>
</protein>
<evidence type="ECO:0008006" key="2">
    <source>
        <dbReference type="Google" id="ProtNLM"/>
    </source>
</evidence>
<sequence length="84" mass="9186">MGLAVGRFFLNTEDLHYGYWPDNEKPTVQNFAWAQENHSKLIMDNIPVGTKNILDVGSGSGNLALKLSNAGYGVDCVIPSKYLA</sequence>
<dbReference type="InterPro" id="IPR029063">
    <property type="entry name" value="SAM-dependent_MTases_sf"/>
</dbReference>
<name>A0A382UR25_9ZZZZ</name>
<proteinExistence type="predicted"/>
<reference evidence="1" key="1">
    <citation type="submission" date="2018-05" db="EMBL/GenBank/DDBJ databases">
        <authorList>
            <person name="Lanie J.A."/>
            <person name="Ng W.-L."/>
            <person name="Kazmierczak K.M."/>
            <person name="Andrzejewski T.M."/>
            <person name="Davidsen T.M."/>
            <person name="Wayne K.J."/>
            <person name="Tettelin H."/>
            <person name="Glass J.I."/>
            <person name="Rusch D."/>
            <person name="Podicherti R."/>
            <person name="Tsui H.-C.T."/>
            <person name="Winkler M.E."/>
        </authorList>
    </citation>
    <scope>NUCLEOTIDE SEQUENCE</scope>
</reference>
<feature type="non-terminal residue" evidence="1">
    <location>
        <position position="84"/>
    </location>
</feature>
<accession>A0A382UR25</accession>
<dbReference type="Gene3D" id="3.40.50.150">
    <property type="entry name" value="Vaccinia Virus protein VP39"/>
    <property type="match status" value="1"/>
</dbReference>
<dbReference type="AlphaFoldDB" id="A0A382UR25"/>